<gene>
    <name evidence="2" type="ORF">CLG85_20475</name>
</gene>
<evidence type="ECO:0000256" key="1">
    <source>
        <dbReference type="SAM" id="MobiDB-lite"/>
    </source>
</evidence>
<name>A0A2A3JQA8_9RHOB</name>
<organism evidence="2">
    <name type="scientific">Alloyangia mangrovi</name>
    <dbReference type="NCBI Taxonomy" id="1779329"/>
    <lineage>
        <taxon>Bacteria</taxon>
        <taxon>Pseudomonadati</taxon>
        <taxon>Pseudomonadota</taxon>
        <taxon>Alphaproteobacteria</taxon>
        <taxon>Rhodobacterales</taxon>
        <taxon>Roseobacteraceae</taxon>
        <taxon>Alloyangia</taxon>
    </lineage>
</organism>
<sequence length="62" mass="7027">MDQTTQNQTPDDAPFARIRPSRYHAPTVLSPAESDLGPRIGRFGTFPARLWEPGWREVFGLD</sequence>
<feature type="region of interest" description="Disordered" evidence="1">
    <location>
        <begin position="1"/>
        <end position="37"/>
    </location>
</feature>
<protein>
    <submittedName>
        <fullName evidence="2">Uncharacterized protein</fullName>
    </submittedName>
</protein>
<accession>A0A2A3JQA8</accession>
<feature type="compositionally biased region" description="Polar residues" evidence="1">
    <location>
        <begin position="1"/>
        <end position="10"/>
    </location>
</feature>
<proteinExistence type="predicted"/>
<evidence type="ECO:0000313" key="2">
    <source>
        <dbReference type="EMBL" id="PBD17375.1"/>
    </source>
</evidence>
<reference evidence="2" key="1">
    <citation type="submission" date="2017-09" db="EMBL/GenBank/DDBJ databases">
        <title>Yangia sp. SAOS 153D whole genome sequencing.</title>
        <authorList>
            <person name="Verma A."/>
            <person name="Krishnamurthi S."/>
        </authorList>
    </citation>
    <scope>NUCLEOTIDE SEQUENCE [LARGE SCALE GENOMIC DNA]</scope>
    <source>
        <strain evidence="2">SAOS 153D</strain>
    </source>
</reference>
<dbReference type="AlphaFoldDB" id="A0A2A3JQA8"/>
<dbReference type="EMBL" id="NTHN01000397">
    <property type="protein sequence ID" value="PBD17375.1"/>
    <property type="molecule type" value="Genomic_DNA"/>
</dbReference>
<comment type="caution">
    <text evidence="2">The sequence shown here is derived from an EMBL/GenBank/DDBJ whole genome shotgun (WGS) entry which is preliminary data.</text>
</comment>